<accession>A0A2M3ZU44</accession>
<name>A0A2M3ZU44_9DIPT</name>
<organism evidence="1">
    <name type="scientific">Anopheles braziliensis</name>
    <dbReference type="NCBI Taxonomy" id="58242"/>
    <lineage>
        <taxon>Eukaryota</taxon>
        <taxon>Metazoa</taxon>
        <taxon>Ecdysozoa</taxon>
        <taxon>Arthropoda</taxon>
        <taxon>Hexapoda</taxon>
        <taxon>Insecta</taxon>
        <taxon>Pterygota</taxon>
        <taxon>Neoptera</taxon>
        <taxon>Endopterygota</taxon>
        <taxon>Diptera</taxon>
        <taxon>Nematocera</taxon>
        <taxon>Culicoidea</taxon>
        <taxon>Culicidae</taxon>
        <taxon>Anophelinae</taxon>
        <taxon>Anopheles</taxon>
    </lineage>
</organism>
<dbReference type="EMBL" id="GGFM01011137">
    <property type="protein sequence ID" value="MBW31888.1"/>
    <property type="molecule type" value="Transcribed_RNA"/>
</dbReference>
<dbReference type="AlphaFoldDB" id="A0A2M3ZU44"/>
<reference evidence="1" key="1">
    <citation type="submission" date="2018-01" db="EMBL/GenBank/DDBJ databases">
        <title>An insight into the sialome of Amazonian anophelines.</title>
        <authorList>
            <person name="Ribeiro J.M."/>
            <person name="Scarpassa V."/>
            <person name="Calvo E."/>
        </authorList>
    </citation>
    <scope>NUCLEOTIDE SEQUENCE</scope>
    <source>
        <tissue evidence="1">Salivary glands</tissue>
    </source>
</reference>
<protein>
    <submittedName>
        <fullName evidence="1">Putative secreted peptide</fullName>
    </submittedName>
</protein>
<sequence length="77" mass="9055">MIMGLRNVSSSMFFFLISVSLLSNGCICLLSQQYYLPFNKSAFCIMIKIIFVLKRNRKHIGWNSYFCTKRVDNTRVF</sequence>
<evidence type="ECO:0000313" key="1">
    <source>
        <dbReference type="EMBL" id="MBW31888.1"/>
    </source>
</evidence>
<proteinExistence type="predicted"/>